<dbReference type="EMBL" id="CP008876">
    <property type="protein sequence ID" value="AIF67528.1"/>
    <property type="molecule type" value="Genomic_DNA"/>
</dbReference>
<dbReference type="RefSeq" id="WP_038563229.1">
    <property type="nucleotide sequence ID" value="NZ_CP008876.1"/>
</dbReference>
<evidence type="ECO:0008006" key="3">
    <source>
        <dbReference type="Google" id="ProtNLM"/>
    </source>
</evidence>
<evidence type="ECO:0000313" key="2">
    <source>
        <dbReference type="Proteomes" id="UP000027980"/>
    </source>
</evidence>
<dbReference type="KEGG" id="tap:GZ22_13400"/>
<sequence length="94" mass="10438">MSEIKLKADHVQQKLTDLQNSLSDFQSGNLDRGSGREMLDVQAKINDINVSLNSLIQDYQQMALQHVEASQDAVDSLEKFEQTVAKAIDAFTIG</sequence>
<dbReference type="OrthoDB" id="2971556at2"/>
<gene>
    <name evidence="1" type="ORF">GZ22_13400</name>
</gene>
<accession>A0A075LST0</accession>
<dbReference type="InterPro" id="IPR046318">
    <property type="entry name" value="DUF5344"/>
</dbReference>
<dbReference type="Proteomes" id="UP000027980">
    <property type="component" value="Chromosome"/>
</dbReference>
<proteinExistence type="predicted"/>
<dbReference type="GeneID" id="34220552"/>
<organism evidence="1 2">
    <name type="scientific">Terribacillus saccharophilus</name>
    <dbReference type="NCBI Taxonomy" id="361277"/>
    <lineage>
        <taxon>Bacteria</taxon>
        <taxon>Bacillati</taxon>
        <taxon>Bacillota</taxon>
        <taxon>Bacilli</taxon>
        <taxon>Bacillales</taxon>
        <taxon>Bacillaceae</taxon>
        <taxon>Terribacillus</taxon>
    </lineage>
</organism>
<dbReference type="HOGENOM" id="CLU_2437923_0_0_9"/>
<evidence type="ECO:0000313" key="1">
    <source>
        <dbReference type="EMBL" id="AIF67528.1"/>
    </source>
</evidence>
<dbReference type="Pfam" id="PF17279">
    <property type="entry name" value="DUF5344"/>
    <property type="match status" value="1"/>
</dbReference>
<dbReference type="AlphaFoldDB" id="A0A075LST0"/>
<protein>
    <recommendedName>
        <fullName evidence="3">Type VII secretion effector</fullName>
    </recommendedName>
</protein>
<name>A0A075LST0_9BACI</name>
<reference evidence="1 2" key="1">
    <citation type="submission" date="2014-07" db="EMBL/GenBank/DDBJ databases">
        <title>Complete genome sequence of a moderately halophilic bacterium Terribacillus aidingensis MP602, isolated from Cryptomeria fortunei in Tianmu mountain in China.</title>
        <authorList>
            <person name="Wang Y."/>
            <person name="Lu P."/>
            <person name="Zhang L."/>
        </authorList>
    </citation>
    <scope>NUCLEOTIDE SEQUENCE [LARGE SCALE GENOMIC DNA]</scope>
    <source>
        <strain evidence="1 2">MP602</strain>
    </source>
</reference>